<dbReference type="InterPro" id="IPR004113">
    <property type="entry name" value="FAD-bd_oxidored_4_C"/>
</dbReference>
<keyword evidence="4" id="KW-0274">FAD</keyword>
<dbReference type="OrthoDB" id="26910at2157"/>
<dbReference type="RefSeq" id="WP_054299023.1">
    <property type="nucleotide sequence ID" value="NZ_CP032683.1"/>
</dbReference>
<evidence type="ECO:0000256" key="2">
    <source>
        <dbReference type="ARBA" id="ARBA00008000"/>
    </source>
</evidence>
<dbReference type="EMBL" id="JAAYQL010000025">
    <property type="protein sequence ID" value="NLK32164.1"/>
    <property type="molecule type" value="Genomic_DNA"/>
</dbReference>
<dbReference type="Gene3D" id="1.10.45.10">
    <property type="entry name" value="Vanillyl-alcohol Oxidase, Chain A, domain 4"/>
    <property type="match status" value="1"/>
</dbReference>
<dbReference type="GO" id="GO:0071949">
    <property type="term" value="F:FAD binding"/>
    <property type="evidence" value="ECO:0007669"/>
    <property type="project" value="InterPro"/>
</dbReference>
<dbReference type="EMBL" id="CP032683">
    <property type="protein sequence ID" value="AYK15187.1"/>
    <property type="molecule type" value="Genomic_DNA"/>
</dbReference>
<dbReference type="GO" id="GO:1903457">
    <property type="term" value="P:lactate catabolic process"/>
    <property type="evidence" value="ECO:0007669"/>
    <property type="project" value="TreeGrafter"/>
</dbReference>
<feature type="domain" description="FAD-binding PCMH-type" evidence="8">
    <location>
        <begin position="32"/>
        <end position="211"/>
    </location>
</feature>
<dbReference type="InterPro" id="IPR016166">
    <property type="entry name" value="FAD-bd_PCMH"/>
</dbReference>
<evidence type="ECO:0000256" key="5">
    <source>
        <dbReference type="ARBA" id="ARBA00022946"/>
    </source>
</evidence>
<organism evidence="9 11">
    <name type="scientific">Methanosarcina flavescens</name>
    <dbReference type="NCBI Taxonomy" id="1715806"/>
    <lineage>
        <taxon>Archaea</taxon>
        <taxon>Methanobacteriati</taxon>
        <taxon>Methanobacteriota</taxon>
        <taxon>Stenosarchaea group</taxon>
        <taxon>Methanomicrobia</taxon>
        <taxon>Methanosarcinales</taxon>
        <taxon>Methanosarcinaceae</taxon>
        <taxon>Methanosarcina</taxon>
    </lineage>
</organism>
<dbReference type="InterPro" id="IPR016171">
    <property type="entry name" value="Vanillyl_alc_oxidase_C-sub2"/>
</dbReference>
<evidence type="ECO:0000256" key="3">
    <source>
        <dbReference type="ARBA" id="ARBA00022630"/>
    </source>
</evidence>
<comment type="similarity">
    <text evidence="2">Belongs to the FAD-binding oxidoreductase/transferase type 4 family.</text>
</comment>
<dbReference type="KEGG" id="mfz:AOB57_008260"/>
<name>A0A660HSF2_9EURY</name>
<dbReference type="InterPro" id="IPR016169">
    <property type="entry name" value="FAD-bd_PCMH_sub2"/>
</dbReference>
<sequence length="456" mass="49117">MNITAELRKIVDGRLSVSPSELYCYSSDASQVKGMPDYVVRPKSTNEVSRIVRLAYENDIPVTARGAGTGLAGGAVPVAGGIVLDMSGMNRILEVDIDNIQVVVEPGIVQDSLNDALKPYGFFFPPNPGSSAMCTIGGMIAYNASGMRCVKYGTTRNYVRDLEVVLADGTIIHTGSKMLKSAAGYDLTQLIIGSEGTLGIVTKASLKIAPLPKTRKLVITSFENTEIAGQAVVKTFSNGVIPSACEILDRVSLQVLKRYDPNLVLPSEGDVILFEVDGTESSAREAAEQIMKVCAPLALSIRLAESEKEMADIWAARKLVGAAISRLDPTKTRIYVGEDVGVPIKQIPELLKRVQEISERFNLPAMKYGHIGDGNLHLALFIDVLNKDEWDRLNKAADLVHRTAIELGGTVSSEHGVGAARAEYMEIQWGPALEVMRAIKKALDPKGILNPGKLGL</sequence>
<keyword evidence="3" id="KW-0285">Flavoprotein</keyword>
<dbReference type="PANTHER" id="PTHR11748:SF111">
    <property type="entry name" value="D-LACTATE DEHYDROGENASE, MITOCHONDRIAL-RELATED"/>
    <property type="match status" value="1"/>
</dbReference>
<dbReference type="Pfam" id="PF01565">
    <property type="entry name" value="FAD_binding_4"/>
    <property type="match status" value="1"/>
</dbReference>
<comment type="cofactor">
    <cofactor evidence="1">
        <name>FAD</name>
        <dbReference type="ChEBI" id="CHEBI:57692"/>
    </cofactor>
</comment>
<evidence type="ECO:0000313" key="9">
    <source>
        <dbReference type="EMBL" id="AYK15187.1"/>
    </source>
</evidence>
<dbReference type="FunFam" id="3.30.465.10:FF:000016">
    <property type="entry name" value="probable D-lactate dehydrogenase, mitochondrial"/>
    <property type="match status" value="1"/>
</dbReference>
<keyword evidence="5" id="KW-0809">Transit peptide</keyword>
<dbReference type="Proteomes" id="UP000053087">
    <property type="component" value="Chromosome"/>
</dbReference>
<evidence type="ECO:0000313" key="10">
    <source>
        <dbReference type="EMBL" id="NLK32164.1"/>
    </source>
</evidence>
<dbReference type="PANTHER" id="PTHR11748">
    <property type="entry name" value="D-LACTATE DEHYDROGENASE"/>
    <property type="match status" value="1"/>
</dbReference>
<dbReference type="Gene3D" id="3.30.70.2740">
    <property type="match status" value="1"/>
</dbReference>
<dbReference type="GeneID" id="53688100"/>
<proteinExistence type="inferred from homology"/>
<evidence type="ECO:0000256" key="6">
    <source>
        <dbReference type="ARBA" id="ARBA00023002"/>
    </source>
</evidence>
<evidence type="ECO:0000256" key="7">
    <source>
        <dbReference type="ARBA" id="ARBA00038897"/>
    </source>
</evidence>
<keyword evidence="6" id="KW-0560">Oxidoreductase</keyword>
<accession>A0A660HSF2</accession>
<dbReference type="Pfam" id="PF02913">
    <property type="entry name" value="FAD-oxidase_C"/>
    <property type="match status" value="1"/>
</dbReference>
<keyword evidence="11" id="KW-1185">Reference proteome</keyword>
<dbReference type="SUPFAM" id="SSF55103">
    <property type="entry name" value="FAD-linked oxidases, C-terminal domain"/>
    <property type="match status" value="1"/>
</dbReference>
<evidence type="ECO:0000313" key="11">
    <source>
        <dbReference type="Proteomes" id="UP000053087"/>
    </source>
</evidence>
<evidence type="ECO:0000259" key="8">
    <source>
        <dbReference type="PROSITE" id="PS51387"/>
    </source>
</evidence>
<evidence type="ECO:0000256" key="1">
    <source>
        <dbReference type="ARBA" id="ARBA00001974"/>
    </source>
</evidence>
<evidence type="ECO:0000256" key="4">
    <source>
        <dbReference type="ARBA" id="ARBA00022827"/>
    </source>
</evidence>
<dbReference type="FunFam" id="3.30.70.2740:FF:000001">
    <property type="entry name" value="D-lactate dehydrogenase mitochondrial"/>
    <property type="match status" value="1"/>
</dbReference>
<dbReference type="AlphaFoldDB" id="A0A660HSF2"/>
<evidence type="ECO:0000313" key="12">
    <source>
        <dbReference type="Proteomes" id="UP000585579"/>
    </source>
</evidence>
<dbReference type="PROSITE" id="PS51387">
    <property type="entry name" value="FAD_PCMH"/>
    <property type="match status" value="1"/>
</dbReference>
<gene>
    <name evidence="9" type="ORF">AOB57_008260</name>
    <name evidence="10" type="ORF">GX302_04815</name>
</gene>
<dbReference type="GO" id="GO:0008720">
    <property type="term" value="F:D-lactate dehydrogenase (NAD+) activity"/>
    <property type="evidence" value="ECO:0007669"/>
    <property type="project" value="TreeGrafter"/>
</dbReference>
<dbReference type="InterPro" id="IPR016164">
    <property type="entry name" value="FAD-linked_Oxase-like_C"/>
</dbReference>
<reference evidence="10 12" key="3">
    <citation type="journal article" date="2020" name="Biotechnol. Biofuels">
        <title>New insights from the biogas microbiome by comprehensive genome-resolved metagenomics of nearly 1600 species originating from multiple anaerobic digesters.</title>
        <authorList>
            <person name="Campanaro S."/>
            <person name="Treu L."/>
            <person name="Rodriguez-R L.M."/>
            <person name="Kovalovszki A."/>
            <person name="Ziels R.M."/>
            <person name="Maus I."/>
            <person name="Zhu X."/>
            <person name="Kougias P.G."/>
            <person name="Basile A."/>
            <person name="Luo G."/>
            <person name="Schluter A."/>
            <person name="Konstantinidis K.T."/>
            <person name="Angelidaki I."/>
        </authorList>
    </citation>
    <scope>NUCLEOTIDE SEQUENCE [LARGE SCALE GENOMIC DNA]</scope>
    <source>
        <strain evidence="10">AS22ysBPME_46</strain>
    </source>
</reference>
<dbReference type="GO" id="GO:0004458">
    <property type="term" value="F:D-lactate dehydrogenase (cytochrome) activity"/>
    <property type="evidence" value="ECO:0007669"/>
    <property type="project" value="UniProtKB-EC"/>
</dbReference>
<protein>
    <recommendedName>
        <fullName evidence="7">D-lactate dehydrogenase (cytochrome)</fullName>
        <ecNumber evidence="7">1.1.2.4</ecNumber>
    </recommendedName>
</protein>
<dbReference type="Gene3D" id="3.30.465.10">
    <property type="match status" value="1"/>
</dbReference>
<dbReference type="InterPro" id="IPR036318">
    <property type="entry name" value="FAD-bd_PCMH-like_sf"/>
</dbReference>
<dbReference type="EC" id="1.1.2.4" evidence="7"/>
<dbReference type="Proteomes" id="UP000585579">
    <property type="component" value="Unassembled WGS sequence"/>
</dbReference>
<dbReference type="SUPFAM" id="SSF56176">
    <property type="entry name" value="FAD-binding/transporter-associated domain-like"/>
    <property type="match status" value="1"/>
</dbReference>
<dbReference type="InterPro" id="IPR006094">
    <property type="entry name" value="Oxid_FAD_bind_N"/>
</dbReference>
<dbReference type="FunFam" id="1.10.45.10:FF:000001">
    <property type="entry name" value="D-lactate dehydrogenase mitochondrial"/>
    <property type="match status" value="1"/>
</dbReference>
<reference evidence="9" key="2">
    <citation type="submission" date="2018-10" db="EMBL/GenBank/DDBJ databases">
        <authorList>
            <person name="Fischer M.A."/>
            <person name="Kern T."/>
            <person name="Deppenmeier U."/>
            <person name="Schmitz R.A."/>
            <person name="Rother M."/>
        </authorList>
    </citation>
    <scope>NUCLEOTIDE SEQUENCE</scope>
    <source>
        <strain evidence="9">E03.2</strain>
    </source>
</reference>
<reference evidence="9 11" key="1">
    <citation type="journal article" date="2016" name="Int. J. Syst. Evol. Microbiol.">
        <title>Methanosarcina flavescens sp. nov., a methanogenic archaeon isolated from a full-scale anaerobic digester.</title>
        <authorList>
            <person name="Kern T."/>
            <person name="Fischer M.A."/>
            <person name="Deppenmeier U."/>
            <person name="Schmitz R.A."/>
            <person name="Rother M."/>
        </authorList>
    </citation>
    <scope>NUCLEOTIDE SEQUENCE [LARGE SCALE GENOMIC DNA]</scope>
    <source>
        <strain evidence="9 11">E03.2</strain>
    </source>
</reference>